<dbReference type="CDD" id="cd02440">
    <property type="entry name" value="AdoMet_MTases"/>
    <property type="match status" value="1"/>
</dbReference>
<protein>
    <submittedName>
        <fullName evidence="3">tRNA 5-carboxymethoxyuridine methyltransferase</fullName>
    </submittedName>
</protein>
<dbReference type="SUPFAM" id="SSF53335">
    <property type="entry name" value="S-adenosyl-L-methionine-dependent methyltransferases"/>
    <property type="match status" value="1"/>
</dbReference>
<dbReference type="PANTHER" id="PTHR43861">
    <property type="entry name" value="TRANS-ACONITATE 2-METHYLTRANSFERASE-RELATED"/>
    <property type="match status" value="1"/>
</dbReference>
<dbReference type="GO" id="GO:0008168">
    <property type="term" value="F:methyltransferase activity"/>
    <property type="evidence" value="ECO:0007669"/>
    <property type="project" value="UniProtKB-KW"/>
</dbReference>
<reference evidence="3 4" key="1">
    <citation type="submission" date="2021-02" db="EMBL/GenBank/DDBJ databases">
        <title>Complete genome of Desulfoluna sp. strain ASN36.</title>
        <authorList>
            <person name="Takahashi A."/>
            <person name="Kojima H."/>
            <person name="Fukui M."/>
        </authorList>
    </citation>
    <scope>NUCLEOTIDE SEQUENCE [LARGE SCALE GENOMIC DNA]</scope>
    <source>
        <strain evidence="3 4">ASN36</strain>
    </source>
</reference>
<keyword evidence="3" id="KW-0489">Methyltransferase</keyword>
<gene>
    <name evidence="3" type="primary">smtA</name>
    <name evidence="3" type="ORF">DSLASN_26870</name>
</gene>
<dbReference type="InterPro" id="IPR041698">
    <property type="entry name" value="Methyltransf_25"/>
</dbReference>
<dbReference type="EMBL" id="AP024488">
    <property type="protein sequence ID" value="BCS97055.1"/>
    <property type="molecule type" value="Genomic_DNA"/>
</dbReference>
<evidence type="ECO:0000313" key="4">
    <source>
        <dbReference type="Proteomes" id="UP001320148"/>
    </source>
</evidence>
<dbReference type="Proteomes" id="UP001320148">
    <property type="component" value="Chromosome"/>
</dbReference>
<sequence length="264" mass="29578">MNDSHPIEDRNFDDLAERFAKNIYGTKKGRIRLALLGEDLVSHIPELYAGERSLSILDAGCGMAQMGCDLAGRGHRIHFCDISMRMLELAEGVAEAAQVSGQCAFHHGRFQTFVEEKGGAYDLILFHAVLEWLVEPKASLETLVSALAPGGTLSLMFYNVNCIIHRNAILGNFRKVMSGEYGGYSRSFTPINPLDPLEVESWVADMGLSVIQKTGIRVFTEYMKKDLLKSRNYEDTLEVERAHCRKEPFASMGRYVHLLCRKGE</sequence>
<evidence type="ECO:0000313" key="3">
    <source>
        <dbReference type="EMBL" id="BCS97055.1"/>
    </source>
</evidence>
<dbReference type="InterPro" id="IPR029063">
    <property type="entry name" value="SAM-dependent_MTases_sf"/>
</dbReference>
<name>A0ABM7PID9_9BACT</name>
<accession>A0ABM7PID9</accession>
<keyword evidence="4" id="KW-1185">Reference proteome</keyword>
<organism evidence="3 4">
    <name type="scientific">Desulfoluna limicola</name>
    <dbReference type="NCBI Taxonomy" id="2810562"/>
    <lineage>
        <taxon>Bacteria</taxon>
        <taxon>Pseudomonadati</taxon>
        <taxon>Thermodesulfobacteriota</taxon>
        <taxon>Desulfobacteria</taxon>
        <taxon>Desulfobacterales</taxon>
        <taxon>Desulfolunaceae</taxon>
        <taxon>Desulfoluna</taxon>
    </lineage>
</organism>
<evidence type="ECO:0000256" key="1">
    <source>
        <dbReference type="ARBA" id="ARBA00022679"/>
    </source>
</evidence>
<dbReference type="InterPro" id="IPR033664">
    <property type="entry name" value="Cmo5U_methylTrfase"/>
</dbReference>
<evidence type="ECO:0000259" key="2">
    <source>
        <dbReference type="Pfam" id="PF13649"/>
    </source>
</evidence>
<dbReference type="Gene3D" id="3.40.50.150">
    <property type="entry name" value="Vaccinia Virus protein VP39"/>
    <property type="match status" value="1"/>
</dbReference>
<dbReference type="HAMAP" id="MF_02057">
    <property type="entry name" value="tRNA_methyltr_CmoM"/>
    <property type="match status" value="1"/>
</dbReference>
<proteinExistence type="inferred from homology"/>
<keyword evidence="1" id="KW-0808">Transferase</keyword>
<dbReference type="Pfam" id="PF13649">
    <property type="entry name" value="Methyltransf_25"/>
    <property type="match status" value="1"/>
</dbReference>
<dbReference type="RefSeq" id="WP_236888483.1">
    <property type="nucleotide sequence ID" value="NZ_AP024488.1"/>
</dbReference>
<dbReference type="GO" id="GO:0032259">
    <property type="term" value="P:methylation"/>
    <property type="evidence" value="ECO:0007669"/>
    <property type="project" value="UniProtKB-KW"/>
</dbReference>
<feature type="domain" description="Methyltransferase" evidence="2">
    <location>
        <begin position="56"/>
        <end position="151"/>
    </location>
</feature>